<name>A0A1I3CZ07_9MICO</name>
<gene>
    <name evidence="6" type="ORF">E3O11_17275</name>
    <name evidence="5" type="ORF">SAMN05216274_11561</name>
</gene>
<dbReference type="PANTHER" id="PTHR43618:SF8">
    <property type="entry name" value="7ALPHA-HYDROXYSTEROID DEHYDROGENASE"/>
    <property type="match status" value="1"/>
</dbReference>
<reference evidence="5 7" key="1">
    <citation type="submission" date="2016-10" db="EMBL/GenBank/DDBJ databases">
        <authorList>
            <person name="Varghese N."/>
            <person name="Submissions S."/>
        </authorList>
    </citation>
    <scope>NUCLEOTIDE SEQUENCE [LARGE SCALE GENOMIC DNA]</scope>
    <source>
        <strain evidence="5 7">GMCC 1.11211</strain>
    </source>
</reference>
<organism evidence="6 8">
    <name type="scientific">Cryobacterium levicorallinum</name>
    <dbReference type="NCBI Taxonomy" id="995038"/>
    <lineage>
        <taxon>Bacteria</taxon>
        <taxon>Bacillati</taxon>
        <taxon>Actinomycetota</taxon>
        <taxon>Actinomycetes</taxon>
        <taxon>Micrococcales</taxon>
        <taxon>Microbacteriaceae</taxon>
        <taxon>Cryobacterium</taxon>
    </lineage>
</organism>
<feature type="domain" description="Ketoreductase" evidence="4">
    <location>
        <begin position="14"/>
        <end position="193"/>
    </location>
</feature>
<keyword evidence="3" id="KW-0560">Oxidoreductase</keyword>
<dbReference type="InterPro" id="IPR002347">
    <property type="entry name" value="SDR_fam"/>
</dbReference>
<evidence type="ECO:0000256" key="3">
    <source>
        <dbReference type="ARBA" id="ARBA00023002"/>
    </source>
</evidence>
<dbReference type="SUPFAM" id="SSF51735">
    <property type="entry name" value="NAD(P)-binding Rossmann-fold domains"/>
    <property type="match status" value="1"/>
</dbReference>
<dbReference type="STRING" id="995038.SAMN05216274_11561"/>
<proteinExistence type="inferred from homology"/>
<dbReference type="PANTHER" id="PTHR43618">
    <property type="entry name" value="7-ALPHA-HYDROXYSTEROID DEHYDROGENASE"/>
    <property type="match status" value="1"/>
</dbReference>
<dbReference type="GO" id="GO:0016491">
    <property type="term" value="F:oxidoreductase activity"/>
    <property type="evidence" value="ECO:0007669"/>
    <property type="project" value="UniProtKB-KW"/>
</dbReference>
<dbReference type="EMBL" id="SOFE01000036">
    <property type="protein sequence ID" value="TFB78627.1"/>
    <property type="molecule type" value="Genomic_DNA"/>
</dbReference>
<dbReference type="Pfam" id="PF13561">
    <property type="entry name" value="adh_short_C2"/>
    <property type="match status" value="1"/>
</dbReference>
<evidence type="ECO:0000313" key="8">
    <source>
        <dbReference type="Proteomes" id="UP000297963"/>
    </source>
</evidence>
<dbReference type="Proteomes" id="UP000199681">
    <property type="component" value="Unassembled WGS sequence"/>
</dbReference>
<dbReference type="RefSeq" id="WP_092451651.1">
    <property type="nucleotide sequence ID" value="NZ_BKAC01000016.1"/>
</dbReference>
<dbReference type="AlphaFoldDB" id="A0A1I3CZ07"/>
<dbReference type="InterPro" id="IPR052178">
    <property type="entry name" value="Sec_Metab_Biosynth_SDR"/>
</dbReference>
<dbReference type="EMBL" id="FOPW01000015">
    <property type="protein sequence ID" value="SFH79606.1"/>
    <property type="molecule type" value="Genomic_DNA"/>
</dbReference>
<comment type="similarity">
    <text evidence="1">Belongs to the short-chain dehydrogenases/reductases (SDR) family.</text>
</comment>
<evidence type="ECO:0000256" key="1">
    <source>
        <dbReference type="ARBA" id="ARBA00006484"/>
    </source>
</evidence>
<dbReference type="FunFam" id="3.40.50.720:FF:000084">
    <property type="entry name" value="Short-chain dehydrogenase reductase"/>
    <property type="match status" value="1"/>
</dbReference>
<evidence type="ECO:0000256" key="2">
    <source>
        <dbReference type="ARBA" id="ARBA00022857"/>
    </source>
</evidence>
<reference evidence="6 8" key="2">
    <citation type="submission" date="2019-03" db="EMBL/GenBank/DDBJ databases">
        <title>Genomics of glacier-inhabiting Cryobacterium strains.</title>
        <authorList>
            <person name="Liu Q."/>
            <person name="Xin Y.-H."/>
        </authorList>
    </citation>
    <scope>NUCLEOTIDE SEQUENCE [LARGE SCALE GENOMIC DNA]</scope>
    <source>
        <strain evidence="6 8">Hh34</strain>
    </source>
</reference>
<keyword evidence="2" id="KW-0521">NADP</keyword>
<comment type="caution">
    <text evidence="6">The sequence shown here is derived from an EMBL/GenBank/DDBJ whole genome shotgun (WGS) entry which is preliminary data.</text>
</comment>
<protein>
    <submittedName>
        <fullName evidence="5">NAD(P)-dependent dehydrogenase, short-chain alcohol dehydrogenase family</fullName>
    </submittedName>
    <submittedName>
        <fullName evidence="6">SDR family oxidoreductase</fullName>
    </submittedName>
</protein>
<dbReference type="PRINTS" id="PR00080">
    <property type="entry name" value="SDRFAMILY"/>
</dbReference>
<dbReference type="PRINTS" id="PR00081">
    <property type="entry name" value="GDHRDH"/>
</dbReference>
<evidence type="ECO:0000259" key="4">
    <source>
        <dbReference type="SMART" id="SM00822"/>
    </source>
</evidence>
<sequence>MKSELTSLFDLTGKRAAIVGGTGVLGGRFAHTLAAAGARVIVLGRSRERGESVVQSIEQAGGTASFEVLDASNRDSVVRAREKIARGGGLDVLINAPGANSTTPFEDIKDEEWQRLLDVNLGSVFRVCQEFLPLLQARPEGASIINVSSASSGPPLSRVFGYGVAKAGVNNLTQYLARELAGHGIRVNAIVPGFFPAEQNRAILTPERLEAIISHTPMARLGEPQELDGVLLWLSSHRASGFVTGALVPVDGGFSAMTI</sequence>
<dbReference type="SMART" id="SM00822">
    <property type="entry name" value="PKS_KR"/>
    <property type="match status" value="1"/>
</dbReference>
<evidence type="ECO:0000313" key="5">
    <source>
        <dbReference type="EMBL" id="SFH79606.1"/>
    </source>
</evidence>
<evidence type="ECO:0000313" key="7">
    <source>
        <dbReference type="Proteomes" id="UP000199681"/>
    </source>
</evidence>
<dbReference type="InterPro" id="IPR036291">
    <property type="entry name" value="NAD(P)-bd_dom_sf"/>
</dbReference>
<dbReference type="Gene3D" id="3.40.50.720">
    <property type="entry name" value="NAD(P)-binding Rossmann-like Domain"/>
    <property type="match status" value="1"/>
</dbReference>
<dbReference type="Proteomes" id="UP000297963">
    <property type="component" value="Unassembled WGS sequence"/>
</dbReference>
<keyword evidence="7" id="KW-1185">Reference proteome</keyword>
<dbReference type="InterPro" id="IPR057326">
    <property type="entry name" value="KR_dom"/>
</dbReference>
<evidence type="ECO:0000313" key="6">
    <source>
        <dbReference type="EMBL" id="TFB78627.1"/>
    </source>
</evidence>
<accession>A0A1I3CZ07</accession>